<proteinExistence type="predicted"/>
<comment type="caution">
    <text evidence="2">The sequence shown here is derived from an EMBL/GenBank/DDBJ whole genome shotgun (WGS) entry which is preliminary data.</text>
</comment>
<accession>A0A365YMF0</accession>
<dbReference type="EMBL" id="POAF01000001">
    <property type="protein sequence ID" value="RBM03872.1"/>
    <property type="molecule type" value="Genomic_DNA"/>
</dbReference>
<gene>
    <name evidence="2" type="ORF">C1H84_00765</name>
    <name evidence="1" type="ORF">GT020_06210</name>
</gene>
<protein>
    <submittedName>
        <fullName evidence="2">Uncharacterized protein</fullName>
    </submittedName>
</protein>
<reference evidence="2 3" key="1">
    <citation type="submission" date="2018-01" db="EMBL/GenBank/DDBJ databases">
        <title>Glutamicibacter soli strain NHPC-3 Whole genome sequence and assembly.</title>
        <authorList>
            <person name="Choudhury P."/>
            <person name="Gupta D."/>
            <person name="Sengupta K."/>
            <person name="Jawed A."/>
            <person name="Sultana N."/>
            <person name="Saha P."/>
        </authorList>
    </citation>
    <scope>NUCLEOTIDE SEQUENCE [LARGE SCALE GENOMIC DNA]</scope>
    <source>
        <strain evidence="2 3">NHPC-3</strain>
    </source>
</reference>
<reference evidence="1 4" key="2">
    <citation type="submission" date="2020-01" db="EMBL/GenBank/DDBJ databases">
        <title>Glutamicibacter soli M275.</title>
        <authorList>
            <person name="Meng X."/>
        </authorList>
    </citation>
    <scope>NUCLEOTIDE SEQUENCE [LARGE SCALE GENOMIC DNA]</scope>
    <source>
        <strain evidence="1 4">M275</strain>
    </source>
</reference>
<dbReference type="EMBL" id="WYDN01000004">
    <property type="protein sequence ID" value="NAZ15663.1"/>
    <property type="molecule type" value="Genomic_DNA"/>
</dbReference>
<evidence type="ECO:0000313" key="4">
    <source>
        <dbReference type="Proteomes" id="UP000477543"/>
    </source>
</evidence>
<name>A0A365YMF0_9MICC</name>
<dbReference type="RefSeq" id="WP_047119185.1">
    <property type="nucleotide sequence ID" value="NZ_CM125969.1"/>
</dbReference>
<evidence type="ECO:0000313" key="2">
    <source>
        <dbReference type="EMBL" id="RBM03872.1"/>
    </source>
</evidence>
<organism evidence="2 3">
    <name type="scientific">Glutamicibacter soli</name>
    <dbReference type="NCBI Taxonomy" id="453836"/>
    <lineage>
        <taxon>Bacteria</taxon>
        <taxon>Bacillati</taxon>
        <taxon>Actinomycetota</taxon>
        <taxon>Actinomycetes</taxon>
        <taxon>Micrococcales</taxon>
        <taxon>Micrococcaceae</taxon>
        <taxon>Glutamicibacter</taxon>
    </lineage>
</organism>
<dbReference type="Proteomes" id="UP000477543">
    <property type="component" value="Unassembled WGS sequence"/>
</dbReference>
<sequence length="69" mass="7381">MKKLLWVSIGVGIGVLASKKYTEVSSGAALNRQVGKYADRVSEIAQAFSTAMHAREEELRSALGVDSAK</sequence>
<keyword evidence="3" id="KW-1185">Reference proteome</keyword>
<evidence type="ECO:0000313" key="1">
    <source>
        <dbReference type="EMBL" id="NAZ15663.1"/>
    </source>
</evidence>
<dbReference type="AlphaFoldDB" id="A0A365YMF0"/>
<dbReference type="Proteomes" id="UP000252167">
    <property type="component" value="Unassembled WGS sequence"/>
</dbReference>
<evidence type="ECO:0000313" key="3">
    <source>
        <dbReference type="Proteomes" id="UP000252167"/>
    </source>
</evidence>